<protein>
    <submittedName>
        <fullName evidence="1">5-oxoprolinase subunit PxpA</fullName>
        <ecNumber evidence="1">3.5.2.9</ecNumber>
    </submittedName>
</protein>
<comment type="caution">
    <text evidence="1">The sequence shown here is derived from an EMBL/GenBank/DDBJ whole genome shotgun (WGS) entry which is preliminary data.</text>
</comment>
<name>A0ABU9VNX9_9CLOT</name>
<dbReference type="SUPFAM" id="SSF88713">
    <property type="entry name" value="Glycoside hydrolase/deacetylase"/>
    <property type="match status" value="1"/>
</dbReference>
<organism evidence="1 2">
    <name type="scientific">Anoxynatronum sibiricum</name>
    <dbReference type="NCBI Taxonomy" id="210623"/>
    <lineage>
        <taxon>Bacteria</taxon>
        <taxon>Bacillati</taxon>
        <taxon>Bacillota</taxon>
        <taxon>Clostridia</taxon>
        <taxon>Eubacteriales</taxon>
        <taxon>Clostridiaceae</taxon>
        <taxon>Anoxynatronum</taxon>
    </lineage>
</organism>
<dbReference type="Proteomes" id="UP001407405">
    <property type="component" value="Unassembled WGS sequence"/>
</dbReference>
<dbReference type="InterPro" id="IPR011330">
    <property type="entry name" value="Glyco_hydro/deAcase_b/a-brl"/>
</dbReference>
<evidence type="ECO:0000313" key="2">
    <source>
        <dbReference type="Proteomes" id="UP001407405"/>
    </source>
</evidence>
<dbReference type="NCBIfam" id="NF003816">
    <property type="entry name" value="PRK05406.1-5"/>
    <property type="match status" value="1"/>
</dbReference>
<gene>
    <name evidence="1" type="ORF">AAIG11_00130</name>
</gene>
<dbReference type="Pfam" id="PF03746">
    <property type="entry name" value="LamB_YcsF"/>
    <property type="match status" value="1"/>
</dbReference>
<keyword evidence="2" id="KW-1185">Reference proteome</keyword>
<dbReference type="EC" id="3.5.2.9" evidence="1"/>
<keyword evidence="1" id="KW-0378">Hydrolase</keyword>
<dbReference type="NCBIfam" id="NF003814">
    <property type="entry name" value="PRK05406.1-3"/>
    <property type="match status" value="1"/>
</dbReference>
<dbReference type="EMBL" id="JBCITM010000001">
    <property type="protein sequence ID" value="MEN1758865.1"/>
    <property type="molecule type" value="Genomic_DNA"/>
</dbReference>
<dbReference type="PANTHER" id="PTHR30292">
    <property type="entry name" value="UNCHARACTERIZED PROTEIN YBGL-RELATED"/>
    <property type="match status" value="1"/>
</dbReference>
<dbReference type="CDD" id="cd10787">
    <property type="entry name" value="LamB_YcsF_like"/>
    <property type="match status" value="1"/>
</dbReference>
<proteinExistence type="predicted"/>
<reference evidence="1 2" key="1">
    <citation type="submission" date="2024-04" db="EMBL/GenBank/DDBJ databases">
        <title>Genome sequencing and metabolic network reconstruction of aminoacids and betaine degradation by Anoxynatronum sibiricum.</title>
        <authorList>
            <person name="Detkova E.N."/>
            <person name="Boltjanskaja Y.V."/>
            <person name="Mardanov A.V."/>
            <person name="Kevbrin V."/>
        </authorList>
    </citation>
    <scope>NUCLEOTIDE SEQUENCE [LARGE SCALE GENOMIC DNA]</scope>
    <source>
        <strain evidence="1 2">Z-7981</strain>
    </source>
</reference>
<dbReference type="PANTHER" id="PTHR30292:SF0">
    <property type="entry name" value="5-OXOPROLINASE SUBUNIT A"/>
    <property type="match status" value="1"/>
</dbReference>
<sequence length="250" mass="28225">MKIDINVDMGESFGRYTLGNDEAVMQYISSANIACGFHAGDPLVLEKTIKWAKQYNVAVGAHLGLPDRQGFGRREMKITPDELRTDTLYQIGAMEAFLKIHNMEMQHVKAHGILYRMVTEYEEYIDPFYQAIREYNPDLWIMLPPSAPAFERGKELGMKLAPEILIDLSYDDEGNWVIERTKKARTPEEVAERALMVAKEKKINTISGKVIEANGVTVCLHGDAPNAVEVAKKVNEVLRENNVIIANLNE</sequence>
<accession>A0ABU9VNX9</accession>
<dbReference type="InterPro" id="IPR005501">
    <property type="entry name" value="LamB/YcsF/PxpA-like"/>
</dbReference>
<evidence type="ECO:0000313" key="1">
    <source>
        <dbReference type="EMBL" id="MEN1758865.1"/>
    </source>
</evidence>
<dbReference type="Gene3D" id="3.20.20.370">
    <property type="entry name" value="Glycoside hydrolase/deacetylase"/>
    <property type="match status" value="1"/>
</dbReference>
<dbReference type="GO" id="GO:0017168">
    <property type="term" value="F:5-oxoprolinase (ATP-hydrolyzing) activity"/>
    <property type="evidence" value="ECO:0007669"/>
    <property type="project" value="UniProtKB-EC"/>
</dbReference>
<dbReference type="RefSeq" id="WP_343184252.1">
    <property type="nucleotide sequence ID" value="NZ_JBCITM010000001.1"/>
</dbReference>